<dbReference type="AlphaFoldDB" id="A0A1G8L690"/>
<sequence>MKKVFLIIGISLGLSPLFAQEDDIDLNADNSWLKAGLTAGIPVGDADDASSFALGLDLRGQYLFNPNLGIGLASGYTNYFGKDENDDFGIVPLAGFIRYYFTPDGLFFGTDLGYGFLTGVDDNEGGLYVNPQIGYHNRDWNIYAYYQNTFAENDIDVQSVGVGATYNIRFK</sequence>
<evidence type="ECO:0008006" key="4">
    <source>
        <dbReference type="Google" id="ProtNLM"/>
    </source>
</evidence>
<organism evidence="2 3">
    <name type="scientific">Winogradskyella thalassocola</name>
    <dbReference type="NCBI Taxonomy" id="262004"/>
    <lineage>
        <taxon>Bacteria</taxon>
        <taxon>Pseudomonadati</taxon>
        <taxon>Bacteroidota</taxon>
        <taxon>Flavobacteriia</taxon>
        <taxon>Flavobacteriales</taxon>
        <taxon>Flavobacteriaceae</taxon>
        <taxon>Winogradskyella</taxon>
    </lineage>
</organism>
<keyword evidence="3" id="KW-1185">Reference proteome</keyword>
<feature type="chain" id="PRO_5011695703" description="Outer membrane protein beta-barrel domain-containing protein" evidence="1">
    <location>
        <begin position="20"/>
        <end position="171"/>
    </location>
</feature>
<evidence type="ECO:0000256" key="1">
    <source>
        <dbReference type="SAM" id="SignalP"/>
    </source>
</evidence>
<gene>
    <name evidence="2" type="ORF">SAMN04489796_11249</name>
</gene>
<dbReference type="OrthoDB" id="1492374at2"/>
<dbReference type="Proteomes" id="UP000199492">
    <property type="component" value="Unassembled WGS sequence"/>
</dbReference>
<protein>
    <recommendedName>
        <fullName evidence="4">Outer membrane protein beta-barrel domain-containing protein</fullName>
    </recommendedName>
</protein>
<proteinExistence type="predicted"/>
<dbReference type="EMBL" id="FNCZ01000012">
    <property type="protein sequence ID" value="SDI51253.1"/>
    <property type="molecule type" value="Genomic_DNA"/>
</dbReference>
<dbReference type="STRING" id="262004.SAMN04489796_11249"/>
<evidence type="ECO:0000313" key="2">
    <source>
        <dbReference type="EMBL" id="SDI51253.1"/>
    </source>
</evidence>
<keyword evidence="1" id="KW-0732">Signal</keyword>
<reference evidence="3" key="1">
    <citation type="submission" date="2016-10" db="EMBL/GenBank/DDBJ databases">
        <authorList>
            <person name="Varghese N."/>
            <person name="Submissions S."/>
        </authorList>
    </citation>
    <scope>NUCLEOTIDE SEQUENCE [LARGE SCALE GENOMIC DNA]</scope>
    <source>
        <strain evidence="3">DSM 15363</strain>
    </source>
</reference>
<evidence type="ECO:0000313" key="3">
    <source>
        <dbReference type="Proteomes" id="UP000199492"/>
    </source>
</evidence>
<dbReference type="RefSeq" id="WP_092470836.1">
    <property type="nucleotide sequence ID" value="NZ_FNCZ01000012.1"/>
</dbReference>
<feature type="signal peptide" evidence="1">
    <location>
        <begin position="1"/>
        <end position="19"/>
    </location>
</feature>
<name>A0A1G8L690_9FLAO</name>
<accession>A0A1G8L690</accession>